<dbReference type="CDD" id="cd01948">
    <property type="entry name" value="EAL"/>
    <property type="match status" value="1"/>
</dbReference>
<dbReference type="Pfam" id="PF05226">
    <property type="entry name" value="CHASE2"/>
    <property type="match status" value="1"/>
</dbReference>
<dbReference type="InterPro" id="IPR043128">
    <property type="entry name" value="Rev_trsase/Diguanyl_cyclase"/>
</dbReference>
<dbReference type="PROSITE" id="PS50883">
    <property type="entry name" value="EAL"/>
    <property type="match status" value="1"/>
</dbReference>
<dbReference type="PANTHER" id="PTHR44757:SF2">
    <property type="entry name" value="BIOFILM ARCHITECTURE MAINTENANCE PROTEIN MBAA"/>
    <property type="match status" value="1"/>
</dbReference>
<keyword evidence="5" id="KW-1185">Reference proteome</keyword>
<dbReference type="CDD" id="cd01949">
    <property type="entry name" value="GGDEF"/>
    <property type="match status" value="1"/>
</dbReference>
<dbReference type="SUPFAM" id="SSF55073">
    <property type="entry name" value="Nucleotide cyclase"/>
    <property type="match status" value="1"/>
</dbReference>
<dbReference type="Gene3D" id="3.30.70.270">
    <property type="match status" value="1"/>
</dbReference>
<evidence type="ECO:0000259" key="2">
    <source>
        <dbReference type="PROSITE" id="PS50883"/>
    </source>
</evidence>
<dbReference type="InterPro" id="IPR007890">
    <property type="entry name" value="CHASE2"/>
</dbReference>
<dbReference type="SMART" id="SM00052">
    <property type="entry name" value="EAL"/>
    <property type="match status" value="1"/>
</dbReference>
<dbReference type="SUPFAM" id="SSF141868">
    <property type="entry name" value="EAL domain-like"/>
    <property type="match status" value="1"/>
</dbReference>
<reference evidence="4" key="1">
    <citation type="journal article" date="2014" name="Int. J. Syst. Evol. Microbiol.">
        <title>Complete genome of a new Firmicutes species belonging to the dominant human colonic microbiota ('Ruminococcus bicirculans') reveals two chromosomes and a selective capacity to utilize plant glucans.</title>
        <authorList>
            <consortium name="NISC Comparative Sequencing Program"/>
            <person name="Wegmann U."/>
            <person name="Louis P."/>
            <person name="Goesmann A."/>
            <person name="Henrissat B."/>
            <person name="Duncan S.H."/>
            <person name="Flint H.J."/>
        </authorList>
    </citation>
    <scope>NUCLEOTIDE SEQUENCE</scope>
    <source>
        <strain evidence="4">NBRC 107169</strain>
    </source>
</reference>
<feature type="domain" description="EAL" evidence="2">
    <location>
        <begin position="672"/>
        <end position="922"/>
    </location>
</feature>
<organism evidence="4 5">
    <name type="scientific">Maritalea porphyrae</name>
    <dbReference type="NCBI Taxonomy" id="880732"/>
    <lineage>
        <taxon>Bacteria</taxon>
        <taxon>Pseudomonadati</taxon>
        <taxon>Pseudomonadota</taxon>
        <taxon>Alphaproteobacteria</taxon>
        <taxon>Hyphomicrobiales</taxon>
        <taxon>Devosiaceae</taxon>
        <taxon>Maritalea</taxon>
    </lineage>
</organism>
<dbReference type="SMART" id="SM01080">
    <property type="entry name" value="CHASE2"/>
    <property type="match status" value="1"/>
</dbReference>
<dbReference type="Gene3D" id="3.20.20.450">
    <property type="entry name" value="EAL domain"/>
    <property type="match status" value="1"/>
</dbReference>
<keyword evidence="1" id="KW-0812">Transmembrane</keyword>
<dbReference type="Proteomes" id="UP001161405">
    <property type="component" value="Unassembled WGS sequence"/>
</dbReference>
<comment type="caution">
    <text evidence="4">The sequence shown here is derived from an EMBL/GenBank/DDBJ whole genome shotgun (WGS) entry which is preliminary data.</text>
</comment>
<dbReference type="Pfam" id="PF00990">
    <property type="entry name" value="GGDEF"/>
    <property type="match status" value="1"/>
</dbReference>
<sequence>MRPGLRNFAAIFLLGIAAFLASQNGFFRGIDNTFREWRFSQHHVNVSGEIVMVDIDARSLHQIGVWPWPRWVYAGVLDELVRLNAYEIAFDVDFSSRSQPENDAEFAKALERAGGFTYLAALQQIGFGTNGELTLLTNLPLEEFRAHSELALVNVEPEQDGLVWEFAKYGMIEERIVPSLPTLFSPKPETSNNNFYYVDYSIELGSIDRIPLIDLLNGQIDAQRIEGKKVIIGASALELGDLLEVPRYGRIPGPLVQVLAAETRIQNRELSDGGSVFGWLIFGIFAAIVALFRRPPIIRMAFAFIGVSIIVEAVAFLGQAHLLILSETFWVHFGIVLTYVLKVLEAMDIQRLLVRKVSGENSRMQAILDRVIADNFDGVIIIDSALIVLAASTPARQMLDLRSSFVGSTSSVLPEKLFQEVTTALGLAKQNREKNVVPETLILRHGSGDEPELVIEYSVTVSRVAKFDENDAKKQLTDYVACLTFRDITHRYNHEKRMNYLANHDPLTGAFTRSRLEEELLAFIGDSAANRQPLTMILLDLDRFKNINETLGHAAGDLLLREVAKRMNEFGLYSVARLGADRFAAAKPGLMSYEDIDEFSEELISVMTKPYELEGHRALIGVSIGMTDTNNSGFTPKALISQADMALSEAKNIPGNSYSLFLSELNDRIQDRQRVEMALLDAVANKQLYIHYQPQVDMETGYCLGAEALVRWQHPELGTVRPDRFISVAEDSGMIIEIGRWVLEQACADAMKWPKPGKLAVNVSAVQFEYGDVVSAIKHALEVSKLPADRLDIEITESVFVTKQDKFIQTLNEIVDMGVGVALDDFGTGYSSLSYLSRLPVDKVKIDQSFVKNLPEDEQSMAIVQSVLSLSTAMNKRVVAEGIETKDQAWVLRLAGCGIGQGYLFGRPQSNEKFCKMLAIDEPQEILQKAAS</sequence>
<dbReference type="PROSITE" id="PS50887">
    <property type="entry name" value="GGDEF"/>
    <property type="match status" value="1"/>
</dbReference>
<dbReference type="EMBL" id="BSNI01000002">
    <property type="protein sequence ID" value="GLQ18886.1"/>
    <property type="molecule type" value="Genomic_DNA"/>
</dbReference>
<dbReference type="SMART" id="SM00267">
    <property type="entry name" value="GGDEF"/>
    <property type="match status" value="1"/>
</dbReference>
<accession>A0ABQ5UUR3</accession>
<dbReference type="Pfam" id="PF00563">
    <property type="entry name" value="EAL"/>
    <property type="match status" value="1"/>
</dbReference>
<evidence type="ECO:0000259" key="3">
    <source>
        <dbReference type="PROSITE" id="PS50887"/>
    </source>
</evidence>
<dbReference type="InterPro" id="IPR000160">
    <property type="entry name" value="GGDEF_dom"/>
</dbReference>
<proteinExistence type="predicted"/>
<gene>
    <name evidence="4" type="ORF">GCM10007879_31350</name>
</gene>
<feature type="transmembrane region" description="Helical" evidence="1">
    <location>
        <begin position="300"/>
        <end position="323"/>
    </location>
</feature>
<reference evidence="4" key="2">
    <citation type="submission" date="2023-01" db="EMBL/GenBank/DDBJ databases">
        <title>Draft genome sequence of Maritalea porphyrae strain NBRC 107169.</title>
        <authorList>
            <person name="Sun Q."/>
            <person name="Mori K."/>
        </authorList>
    </citation>
    <scope>NUCLEOTIDE SEQUENCE</scope>
    <source>
        <strain evidence="4">NBRC 107169</strain>
    </source>
</reference>
<evidence type="ECO:0000256" key="1">
    <source>
        <dbReference type="SAM" id="Phobius"/>
    </source>
</evidence>
<feature type="domain" description="GGDEF" evidence="3">
    <location>
        <begin position="532"/>
        <end position="663"/>
    </location>
</feature>
<keyword evidence="1" id="KW-1133">Transmembrane helix</keyword>
<dbReference type="PANTHER" id="PTHR44757">
    <property type="entry name" value="DIGUANYLATE CYCLASE DGCP"/>
    <property type="match status" value="1"/>
</dbReference>
<keyword evidence="1" id="KW-0472">Membrane</keyword>
<dbReference type="InterPro" id="IPR052155">
    <property type="entry name" value="Biofilm_reg_signaling"/>
</dbReference>
<evidence type="ECO:0008006" key="6">
    <source>
        <dbReference type="Google" id="ProtNLM"/>
    </source>
</evidence>
<dbReference type="InterPro" id="IPR035919">
    <property type="entry name" value="EAL_sf"/>
</dbReference>
<dbReference type="RefSeq" id="WP_284366314.1">
    <property type="nucleotide sequence ID" value="NZ_BSNI01000002.1"/>
</dbReference>
<dbReference type="InterPro" id="IPR029787">
    <property type="entry name" value="Nucleotide_cyclase"/>
</dbReference>
<name>A0ABQ5UUR3_9HYPH</name>
<protein>
    <recommendedName>
        <fullName evidence="6">EAL domain-containing protein</fullName>
    </recommendedName>
</protein>
<feature type="transmembrane region" description="Helical" evidence="1">
    <location>
        <begin position="276"/>
        <end position="293"/>
    </location>
</feature>
<evidence type="ECO:0000313" key="4">
    <source>
        <dbReference type="EMBL" id="GLQ18886.1"/>
    </source>
</evidence>
<evidence type="ECO:0000313" key="5">
    <source>
        <dbReference type="Proteomes" id="UP001161405"/>
    </source>
</evidence>
<dbReference type="InterPro" id="IPR001633">
    <property type="entry name" value="EAL_dom"/>
</dbReference>
<dbReference type="NCBIfam" id="TIGR00254">
    <property type="entry name" value="GGDEF"/>
    <property type="match status" value="1"/>
</dbReference>